<dbReference type="PANTHER" id="PTHR18937:SF12">
    <property type="entry name" value="STRUCTURAL MAINTENANCE OF CHROMOSOMES PROTEIN"/>
    <property type="match status" value="1"/>
</dbReference>
<evidence type="ECO:0000256" key="4">
    <source>
        <dbReference type="ARBA" id="ARBA00023306"/>
    </source>
</evidence>
<dbReference type="Gene3D" id="1.20.1060.20">
    <property type="match status" value="2"/>
</dbReference>
<keyword evidence="6" id="KW-1185">Reference proteome</keyword>
<reference evidence="5" key="1">
    <citation type="journal article" date="2022" name="Int. J. Mol. Sci.">
        <title>Draft Genome of Tanacetum Coccineum: Genomic Comparison of Closely Related Tanacetum-Family Plants.</title>
        <authorList>
            <person name="Yamashiro T."/>
            <person name="Shiraishi A."/>
            <person name="Nakayama K."/>
            <person name="Satake H."/>
        </authorList>
    </citation>
    <scope>NUCLEOTIDE SEQUENCE</scope>
</reference>
<sequence>MENQLRELKANKHENDKDANFSQAVEALTRLFPDVHGRMTELCRPTQKKYTLAVTVAMGRFMDDVVLEKNKLEFWNCFQPPNLNEIALKFSCQENDSTDVTSMMDGFGRSCPKLQIASLQLSRSVMLSLTAANLRGLRMLSLVFGPEVTDASAVAISKCYSNLELLDLSGSSISDSGIGMICNVFPDTLTRLLVSQCSYITSSNFSSPESEIWCIIELMDCGMTICEPDAQSPLCEANSDSDSQSLYLNCPNLSELNLNSCKALLPEKLVLQCSKLESVHAVGCPDVVVQAVQTQLRELKADKHENDKDANFSQAVEALKRLFPDVHGRMTELCRPIQKKYSLAVTVAMGRFMDDVVLHELKADKHENDKDQTFTTFEALTHLFSSSFIGLCLELCSPIHEEIFSSVTVAMQEPVEIMEREIKRLKRSRIPLVKVRWNSRRGPEFTWEREDSFKKKYPHLFTNQAFSSTTTS</sequence>
<organism evidence="5 6">
    <name type="scientific">Tanacetum coccineum</name>
    <dbReference type="NCBI Taxonomy" id="301880"/>
    <lineage>
        <taxon>Eukaryota</taxon>
        <taxon>Viridiplantae</taxon>
        <taxon>Streptophyta</taxon>
        <taxon>Embryophyta</taxon>
        <taxon>Tracheophyta</taxon>
        <taxon>Spermatophyta</taxon>
        <taxon>Magnoliopsida</taxon>
        <taxon>eudicotyledons</taxon>
        <taxon>Gunneridae</taxon>
        <taxon>Pentapetalae</taxon>
        <taxon>asterids</taxon>
        <taxon>campanulids</taxon>
        <taxon>Asterales</taxon>
        <taxon>Asteraceae</taxon>
        <taxon>Asteroideae</taxon>
        <taxon>Anthemideae</taxon>
        <taxon>Anthemidinae</taxon>
        <taxon>Tanacetum</taxon>
    </lineage>
</organism>
<evidence type="ECO:0000313" key="5">
    <source>
        <dbReference type="EMBL" id="GJT63435.1"/>
    </source>
</evidence>
<dbReference type="InterPro" id="IPR036277">
    <property type="entry name" value="SMC_hinge_sf"/>
</dbReference>
<comment type="caution">
    <text evidence="5">The sequence shown here is derived from an EMBL/GenBank/DDBJ whole genome shotgun (WGS) entry which is preliminary data.</text>
</comment>
<proteinExistence type="predicted"/>
<keyword evidence="1" id="KW-0132">Cell division</keyword>
<keyword evidence="3" id="KW-0539">Nucleus</keyword>
<dbReference type="SUPFAM" id="SSF52047">
    <property type="entry name" value="RNI-like"/>
    <property type="match status" value="1"/>
</dbReference>
<dbReference type="EMBL" id="BQNB010017460">
    <property type="protein sequence ID" value="GJT63435.1"/>
    <property type="molecule type" value="Genomic_DNA"/>
</dbReference>
<dbReference type="Gene3D" id="3.80.10.10">
    <property type="entry name" value="Ribonuclease Inhibitor"/>
    <property type="match status" value="1"/>
</dbReference>
<evidence type="ECO:0000313" key="6">
    <source>
        <dbReference type="Proteomes" id="UP001151760"/>
    </source>
</evidence>
<evidence type="ECO:0000256" key="2">
    <source>
        <dbReference type="ARBA" id="ARBA00022776"/>
    </source>
</evidence>
<accession>A0ABQ5FKE4</accession>
<protein>
    <submittedName>
        <fullName evidence="5">F-box/LRR-repeat protein 17</fullName>
    </submittedName>
</protein>
<dbReference type="Proteomes" id="UP001151760">
    <property type="component" value="Unassembled WGS sequence"/>
</dbReference>
<evidence type="ECO:0000256" key="3">
    <source>
        <dbReference type="ARBA" id="ARBA00023242"/>
    </source>
</evidence>
<dbReference type="PANTHER" id="PTHR18937">
    <property type="entry name" value="STRUCTURAL MAINTENANCE OF CHROMOSOMES SMC FAMILY MEMBER"/>
    <property type="match status" value="1"/>
</dbReference>
<evidence type="ECO:0000256" key="1">
    <source>
        <dbReference type="ARBA" id="ARBA00022618"/>
    </source>
</evidence>
<reference evidence="5" key="2">
    <citation type="submission" date="2022-01" db="EMBL/GenBank/DDBJ databases">
        <authorList>
            <person name="Yamashiro T."/>
            <person name="Shiraishi A."/>
            <person name="Satake H."/>
            <person name="Nakayama K."/>
        </authorList>
    </citation>
    <scope>NUCLEOTIDE SEQUENCE</scope>
</reference>
<dbReference type="InterPro" id="IPR032675">
    <property type="entry name" value="LRR_dom_sf"/>
</dbReference>
<gene>
    <name evidence="5" type="ORF">Tco_1006968</name>
</gene>
<keyword evidence="4" id="KW-0131">Cell cycle</keyword>
<dbReference type="SUPFAM" id="SSF75553">
    <property type="entry name" value="Smc hinge domain"/>
    <property type="match status" value="2"/>
</dbReference>
<name>A0ABQ5FKE4_9ASTR</name>
<keyword evidence="2" id="KW-0498">Mitosis</keyword>